<dbReference type="Proteomes" id="UP000317288">
    <property type="component" value="Unassembled WGS sequence"/>
</dbReference>
<evidence type="ECO:0000313" key="2">
    <source>
        <dbReference type="Proteomes" id="UP000317288"/>
    </source>
</evidence>
<dbReference type="AlphaFoldDB" id="A0A558J093"/>
<proteinExistence type="predicted"/>
<comment type="caution">
    <text evidence="1">The sequence shown here is derived from an EMBL/GenBank/DDBJ whole genome shotgun (WGS) entry which is preliminary data.</text>
</comment>
<evidence type="ECO:0000313" key="1">
    <source>
        <dbReference type="EMBL" id="TVU87050.1"/>
    </source>
</evidence>
<dbReference type="RefSeq" id="WP_083024944.1">
    <property type="nucleotide sequence ID" value="NZ_JBQQKZ010000001.1"/>
</dbReference>
<gene>
    <name evidence="1" type="ORF">FQP89_23590</name>
</gene>
<reference evidence="1 2" key="1">
    <citation type="submission" date="2019-07" db="EMBL/GenBank/DDBJ databases">
        <title>Diversity of Bacteria from Kongsfjorden, Arctic.</title>
        <authorList>
            <person name="Yu Y."/>
        </authorList>
    </citation>
    <scope>NUCLEOTIDE SEQUENCE [LARGE SCALE GENOMIC DNA]</scope>
    <source>
        <strain evidence="1 2">SM1922</strain>
    </source>
</reference>
<protein>
    <submittedName>
        <fullName evidence="1">Uncharacterized protein</fullName>
    </submittedName>
</protein>
<dbReference type="EMBL" id="VNFE01000015">
    <property type="protein sequence ID" value="TVU87050.1"/>
    <property type="molecule type" value="Genomic_DNA"/>
</dbReference>
<accession>A0A558J093</accession>
<name>A0A558J093_9GAMM</name>
<organism evidence="1 2">
    <name type="scientific">Vreelandella titanicae</name>
    <dbReference type="NCBI Taxonomy" id="664683"/>
    <lineage>
        <taxon>Bacteria</taxon>
        <taxon>Pseudomonadati</taxon>
        <taxon>Pseudomonadota</taxon>
        <taxon>Gammaproteobacteria</taxon>
        <taxon>Oceanospirillales</taxon>
        <taxon>Halomonadaceae</taxon>
        <taxon>Vreelandella</taxon>
    </lineage>
</organism>
<sequence length="141" mass="16258">MALNDTSPEETIVTSNQPVQIDLEYTADRKSVMRLVALIGQDGRLWSDEMYGYAKERADEKERLTLYPFVLIDMTGEHRWFQAEWGNDDPTATIIDFKGRPLAVDDEVERVDTFQGQDERSVYSITSIRPWRGIAGWPNEN</sequence>